<dbReference type="PANTHER" id="PTHR10277">
    <property type="entry name" value="HOMOCITRATE SYNTHASE-RELATED"/>
    <property type="match status" value="1"/>
</dbReference>
<reference evidence="12 13" key="1">
    <citation type="journal article" date="2014" name="PLoS Genet.">
        <title>Phylogenetically driven sequencing of extremely halophilic archaea reveals strategies for static and dynamic osmo-response.</title>
        <authorList>
            <person name="Becker E.A."/>
            <person name="Seitzer P.M."/>
            <person name="Tritt A."/>
            <person name="Larsen D."/>
            <person name="Krusor M."/>
            <person name="Yao A.I."/>
            <person name="Wu D."/>
            <person name="Madern D."/>
            <person name="Eisen J.A."/>
            <person name="Darling A.E."/>
            <person name="Facciotti M.T."/>
        </authorList>
    </citation>
    <scope>NUCLEOTIDE SEQUENCE [LARGE SCALE GENOMIC DNA]</scope>
    <source>
        <strain evidence="12 13">JCM 14848</strain>
    </source>
</reference>
<accession>M0CVG1</accession>
<dbReference type="Gene3D" id="3.20.20.70">
    <property type="entry name" value="Aldolase class I"/>
    <property type="match status" value="1"/>
</dbReference>
<dbReference type="Proteomes" id="UP000011513">
    <property type="component" value="Unassembled WGS sequence"/>
</dbReference>
<evidence type="ECO:0000313" key="12">
    <source>
        <dbReference type="EMBL" id="ELZ26402.1"/>
    </source>
</evidence>
<evidence type="ECO:0000256" key="8">
    <source>
        <dbReference type="ARBA" id="ARBA00029993"/>
    </source>
</evidence>
<evidence type="ECO:0000259" key="11">
    <source>
        <dbReference type="PROSITE" id="PS50991"/>
    </source>
</evidence>
<dbReference type="CDD" id="cd07940">
    <property type="entry name" value="DRE_TIM_IPMS"/>
    <property type="match status" value="1"/>
</dbReference>
<dbReference type="PANTHER" id="PTHR10277:SF9">
    <property type="entry name" value="2-ISOPROPYLMALATE SYNTHASE 1, CHLOROPLASTIC-RELATED"/>
    <property type="match status" value="1"/>
</dbReference>
<dbReference type="InterPro" id="IPR050073">
    <property type="entry name" value="2-IPM_HCS-like"/>
</dbReference>
<dbReference type="EC" id="2.3.3.13" evidence="3"/>
<proteinExistence type="inferred from homology"/>
<keyword evidence="6 10" id="KW-0808">Transferase</keyword>
<evidence type="ECO:0000256" key="3">
    <source>
        <dbReference type="ARBA" id="ARBA00012973"/>
    </source>
</evidence>
<dbReference type="InParanoid" id="M0CVG1"/>
<comment type="function">
    <text evidence="1">Catalyzes the condensation of the acetyl group of acetyl-CoA with 3-methyl-2-oxobutanoate (2-oxoisovalerate) to form 3-carboxy-3-hydroxy-4-methylpentanoate (2-isopropylmalate).</text>
</comment>
<evidence type="ECO:0000256" key="10">
    <source>
        <dbReference type="RuleBase" id="RU003523"/>
    </source>
</evidence>
<evidence type="ECO:0000256" key="6">
    <source>
        <dbReference type="ARBA" id="ARBA00022679"/>
    </source>
</evidence>
<dbReference type="PROSITE" id="PS50991">
    <property type="entry name" value="PYR_CT"/>
    <property type="match status" value="1"/>
</dbReference>
<dbReference type="RefSeq" id="WP_008389801.1">
    <property type="nucleotide sequence ID" value="NZ_AOIV01000044.1"/>
</dbReference>
<dbReference type="PROSITE" id="PS00815">
    <property type="entry name" value="AIPM_HOMOCIT_SYNTH_1"/>
    <property type="match status" value="1"/>
</dbReference>
<dbReference type="InterPro" id="IPR054691">
    <property type="entry name" value="LeuA/HCS_post-cat"/>
</dbReference>
<dbReference type="Gene3D" id="1.10.238.260">
    <property type="match status" value="1"/>
</dbReference>
<dbReference type="GO" id="GO:0003852">
    <property type="term" value="F:2-isopropylmalate synthase activity"/>
    <property type="evidence" value="ECO:0007669"/>
    <property type="project" value="UniProtKB-EC"/>
</dbReference>
<feature type="domain" description="Pyruvate carboxyltransferase" evidence="11">
    <location>
        <begin position="82"/>
        <end position="332"/>
    </location>
</feature>
<dbReference type="AlphaFoldDB" id="M0CVG1"/>
<keyword evidence="7" id="KW-0100">Branched-chain amino acid biosynthesis</keyword>
<dbReference type="PATRIC" id="fig|1227487.5.peg.3911"/>
<evidence type="ECO:0000256" key="7">
    <source>
        <dbReference type="ARBA" id="ARBA00023304"/>
    </source>
</evidence>
<organism evidence="12 13">
    <name type="scientific">Halogeometricum pallidum JCM 14848</name>
    <dbReference type="NCBI Taxonomy" id="1227487"/>
    <lineage>
        <taxon>Archaea</taxon>
        <taxon>Methanobacteriati</taxon>
        <taxon>Methanobacteriota</taxon>
        <taxon>Stenosarchaea group</taxon>
        <taxon>Halobacteria</taxon>
        <taxon>Halobacteriales</taxon>
        <taxon>Haloferacaceae</taxon>
        <taxon>Halogeometricum</taxon>
    </lineage>
</organism>
<evidence type="ECO:0000256" key="1">
    <source>
        <dbReference type="ARBA" id="ARBA00003715"/>
    </source>
</evidence>
<dbReference type="PROSITE" id="PS00816">
    <property type="entry name" value="AIPM_HOMOCIT_SYNTH_2"/>
    <property type="match status" value="1"/>
</dbReference>
<keyword evidence="13" id="KW-1185">Reference proteome</keyword>
<dbReference type="InterPro" id="IPR000891">
    <property type="entry name" value="PYR_CT"/>
</dbReference>
<dbReference type="FunFam" id="1.10.238.260:FF:000001">
    <property type="entry name" value="2-isopropylmalate synthase"/>
    <property type="match status" value="1"/>
</dbReference>
<name>M0CVG1_HALPD</name>
<dbReference type="Pfam" id="PF22617">
    <property type="entry name" value="HCS_D2"/>
    <property type="match status" value="1"/>
</dbReference>
<dbReference type="Pfam" id="PF00682">
    <property type="entry name" value="HMGL-like"/>
    <property type="match status" value="1"/>
</dbReference>
<evidence type="ECO:0000256" key="4">
    <source>
        <dbReference type="ARBA" id="ARBA00022430"/>
    </source>
</evidence>
<dbReference type="eggNOG" id="arCOG02092">
    <property type="taxonomic scope" value="Archaea"/>
</dbReference>
<dbReference type="GO" id="GO:0009098">
    <property type="term" value="P:L-leucine biosynthetic process"/>
    <property type="evidence" value="ECO:0007669"/>
    <property type="project" value="UniProtKB-KW"/>
</dbReference>
<sequence>MYTFHPTEPVYVVRFRRSGGDASGERVPFVTGSQGNGFILFRVFLVIRCLNDTRRTLRRAPRRVEFFQGTLAHITESEIDGVRIFDTTLRDGEQSPRTSFSYEEKRDIAATLDEMGTHVIEAGFPVNSDAEFEAVSDIAAATDTDVCGLARVVDKDVEAALDAGVELVHVFVSTSDVQLADSMHASKEEAVDRAVECVERVKEAGVEVMFSPMDATRTDVGFLGEILSAVDDAGVDWVNIPDTCGVATPTRFASLIREVREHTDAHIDVHAHDDFGLATANAMAGFEAGAAQAQVSVNGIGERAGNAAYEEVVMSAESLYDVDTGIDTKRITELSRLVEEASDIATPANKPVVGRNAFSHESGIHAAGVIENSDTFEPGVMTPEMVGAQREFVLGKHTGAHSVRKRLEEAGFVPDDDEVRAVTRKVKDFGAEKERITDDVLTRFAGEIGVDHEDDENEEVRA</sequence>
<comment type="similarity">
    <text evidence="10">Belongs to the alpha-IPM synthase/homocitrate synthase family.</text>
</comment>
<comment type="caution">
    <text evidence="12">The sequence shown here is derived from an EMBL/GenBank/DDBJ whole genome shotgun (WGS) entry which is preliminary data.</text>
</comment>
<evidence type="ECO:0000256" key="5">
    <source>
        <dbReference type="ARBA" id="ARBA00022605"/>
    </source>
</evidence>
<dbReference type="InterPro" id="IPR002034">
    <property type="entry name" value="AIPM/Hcit_synth_CS"/>
</dbReference>
<evidence type="ECO:0000256" key="9">
    <source>
        <dbReference type="ARBA" id="ARBA00069691"/>
    </source>
</evidence>
<dbReference type="FunFam" id="3.20.20.70:FF:000010">
    <property type="entry name" value="2-isopropylmalate synthase"/>
    <property type="match status" value="1"/>
</dbReference>
<evidence type="ECO:0000313" key="13">
    <source>
        <dbReference type="Proteomes" id="UP000011513"/>
    </source>
</evidence>
<dbReference type="EMBL" id="AOIV01000044">
    <property type="protein sequence ID" value="ELZ26402.1"/>
    <property type="molecule type" value="Genomic_DNA"/>
</dbReference>
<keyword evidence="4" id="KW-0432">Leucine biosynthesis</keyword>
<protein>
    <recommendedName>
        <fullName evidence="9">Probable 2-isopropylmalate synthase</fullName>
        <ecNumber evidence="3">2.3.3.13</ecNumber>
    </recommendedName>
    <alternativeName>
        <fullName evidence="8">Alpha-IPM synthase</fullName>
    </alternativeName>
</protein>
<gene>
    <name evidence="12" type="ORF">C474_19679</name>
</gene>
<comment type="pathway">
    <text evidence="2">Amino-acid biosynthesis; L-leucine biosynthesis; L-leucine from 3-methyl-2-oxobutanoate: step 1/4.</text>
</comment>
<dbReference type="InterPro" id="IPR013785">
    <property type="entry name" value="Aldolase_TIM"/>
</dbReference>
<dbReference type="SUPFAM" id="SSF51569">
    <property type="entry name" value="Aldolase"/>
    <property type="match status" value="1"/>
</dbReference>
<evidence type="ECO:0000256" key="2">
    <source>
        <dbReference type="ARBA" id="ARBA00004689"/>
    </source>
</evidence>
<keyword evidence="5" id="KW-0028">Amino-acid biosynthesis</keyword>